<dbReference type="PANTHER" id="PTHR10584:SF166">
    <property type="entry name" value="RIBOKINASE"/>
    <property type="match status" value="1"/>
</dbReference>
<dbReference type="InterPro" id="IPR011611">
    <property type="entry name" value="PfkB_dom"/>
</dbReference>
<feature type="domain" description="Carbohydrate kinase PfkB" evidence="4">
    <location>
        <begin position="49"/>
        <end position="263"/>
    </location>
</feature>
<evidence type="ECO:0000256" key="2">
    <source>
        <dbReference type="ARBA" id="ARBA00022679"/>
    </source>
</evidence>
<dbReference type="AlphaFoldDB" id="A0A1B1TEY1"/>
<name>A0A1B1TEY1_9ARCH</name>
<evidence type="ECO:0000259" key="4">
    <source>
        <dbReference type="Pfam" id="PF00294"/>
    </source>
</evidence>
<organism evidence="5">
    <name type="scientific">uncultured Poseidoniia archaeon</name>
    <dbReference type="NCBI Taxonomy" id="1697135"/>
    <lineage>
        <taxon>Archaea</taxon>
        <taxon>Methanobacteriati</taxon>
        <taxon>Thermoplasmatota</taxon>
        <taxon>Candidatus Poseidoniia</taxon>
        <taxon>environmental samples</taxon>
    </lineage>
</organism>
<dbReference type="PANTHER" id="PTHR10584">
    <property type="entry name" value="SUGAR KINASE"/>
    <property type="match status" value="1"/>
</dbReference>
<dbReference type="GO" id="GO:0005829">
    <property type="term" value="C:cytosol"/>
    <property type="evidence" value="ECO:0007669"/>
    <property type="project" value="TreeGrafter"/>
</dbReference>
<dbReference type="EMBL" id="KP211909">
    <property type="protein sequence ID" value="ANV80833.1"/>
    <property type="molecule type" value="Genomic_DNA"/>
</dbReference>
<comment type="similarity">
    <text evidence="1">Belongs to the carbohydrate kinase PfkB family.</text>
</comment>
<reference evidence="5" key="2">
    <citation type="journal article" date="2015" name="ISME J.">
        <title>A new class of marine Euryarchaeota group II from the Mediterranean deep chlorophyll maximum.</title>
        <authorList>
            <person name="Martin-Cuadrado A.B."/>
            <person name="Garcia-Heredia I."/>
            <person name="Molto A.G."/>
            <person name="Lopez-Ubeda R."/>
            <person name="Kimes N."/>
            <person name="Lopez-Garcia P."/>
            <person name="Moreira D."/>
            <person name="Rodriguez-Valera F."/>
        </authorList>
    </citation>
    <scope>NUCLEOTIDE SEQUENCE</scope>
</reference>
<keyword evidence="2" id="KW-0808">Transferase</keyword>
<reference evidence="5" key="1">
    <citation type="submission" date="2014-11" db="EMBL/GenBank/DDBJ databases">
        <authorList>
            <person name="Zhu J."/>
            <person name="Qi W."/>
            <person name="Song R."/>
        </authorList>
    </citation>
    <scope>NUCLEOTIDE SEQUENCE</scope>
</reference>
<proteinExistence type="inferred from homology"/>
<sequence length="320" mass="34491">MDLVIVGSMGYDHIQTPKVHGYDVLGGSAVHASISAAFHLPLKPGVLPRVGAIGPIGDDFREEDLLLLDQKGINTEAISKIPGKTFRWSGRYEGTMDDAQTISTEINVLENFNPEIPNVWKDVDILFCANMHPSSQIKILRECNPNISVLDTFMLWIKTEFKLLSEALRQVDIAILNEEEVCAISGEEIVTIAAEKIISGESLFGGESAGKGPRSLIIKRGSGGVLAYLPCGIISLPSYPTKNVIDPTGCGDAFAGAMLANIVGCNGAIEDIEIMRNSLVHATVTSSFIIGGLGSTNLIDLQKGRYHARVDKYRRIVGLA</sequence>
<accession>A0A1B1TEY1</accession>
<keyword evidence="3" id="KW-0418">Kinase</keyword>
<dbReference type="Gene3D" id="3.40.1190.20">
    <property type="match status" value="1"/>
</dbReference>
<dbReference type="Pfam" id="PF00294">
    <property type="entry name" value="PfkB"/>
    <property type="match status" value="1"/>
</dbReference>
<dbReference type="GO" id="GO:0016301">
    <property type="term" value="F:kinase activity"/>
    <property type="evidence" value="ECO:0007669"/>
    <property type="project" value="UniProtKB-KW"/>
</dbReference>
<dbReference type="InterPro" id="IPR029056">
    <property type="entry name" value="Ribokinase-like"/>
</dbReference>
<evidence type="ECO:0000256" key="1">
    <source>
        <dbReference type="ARBA" id="ARBA00010688"/>
    </source>
</evidence>
<evidence type="ECO:0000256" key="3">
    <source>
        <dbReference type="ARBA" id="ARBA00022777"/>
    </source>
</evidence>
<protein>
    <submittedName>
        <fullName evidence="5">PfkB domain-containing protein (ADK)</fullName>
    </submittedName>
</protein>
<dbReference type="SUPFAM" id="SSF53613">
    <property type="entry name" value="Ribokinase-like"/>
    <property type="match status" value="1"/>
</dbReference>
<evidence type="ECO:0000313" key="5">
    <source>
        <dbReference type="EMBL" id="ANV80833.1"/>
    </source>
</evidence>